<dbReference type="Gene3D" id="1.20.1270.60">
    <property type="entry name" value="Arfaptin homology (AH) domain/BAR domain"/>
    <property type="match status" value="1"/>
</dbReference>
<dbReference type="Proteomes" id="UP000663874">
    <property type="component" value="Unassembled WGS sequence"/>
</dbReference>
<evidence type="ECO:0000313" key="6">
    <source>
        <dbReference type="EMBL" id="CAF1574612.1"/>
    </source>
</evidence>
<evidence type="ECO:0000313" key="10">
    <source>
        <dbReference type="Proteomes" id="UP000663870"/>
    </source>
</evidence>
<evidence type="ECO:0000313" key="4">
    <source>
        <dbReference type="EMBL" id="CAF1361199.1"/>
    </source>
</evidence>
<dbReference type="EMBL" id="CAJNOO010003937">
    <property type="protein sequence ID" value="CAF1361199.1"/>
    <property type="molecule type" value="Genomic_DNA"/>
</dbReference>
<feature type="coiled-coil region" evidence="1">
    <location>
        <begin position="190"/>
        <end position="277"/>
    </location>
</feature>
<dbReference type="EMBL" id="CAJNOL010003803">
    <property type="protein sequence ID" value="CAF1574612.1"/>
    <property type="molecule type" value="Genomic_DNA"/>
</dbReference>
<dbReference type="AlphaFoldDB" id="A0A814FUM5"/>
<feature type="region of interest" description="Disordered" evidence="2">
    <location>
        <begin position="334"/>
        <end position="424"/>
    </location>
</feature>
<dbReference type="InterPro" id="IPR027267">
    <property type="entry name" value="AH/BAR_dom_sf"/>
</dbReference>
<evidence type="ECO:0000313" key="9">
    <source>
        <dbReference type="Proteomes" id="UP000663854"/>
    </source>
</evidence>
<dbReference type="EMBL" id="CAJNOU010003644">
    <property type="protein sequence ID" value="CAF1401740.1"/>
    <property type="molecule type" value="Genomic_DNA"/>
</dbReference>
<dbReference type="EMBL" id="CAJOBE010002578">
    <property type="protein sequence ID" value="CAF3830982.1"/>
    <property type="molecule type" value="Genomic_DNA"/>
</dbReference>
<evidence type="ECO:0000256" key="2">
    <source>
        <dbReference type="SAM" id="MobiDB-lite"/>
    </source>
</evidence>
<feature type="compositionally biased region" description="Low complexity" evidence="2">
    <location>
        <begin position="390"/>
        <end position="399"/>
    </location>
</feature>
<feature type="compositionally biased region" description="Low complexity" evidence="2">
    <location>
        <begin position="408"/>
        <end position="417"/>
    </location>
</feature>
<proteinExistence type="predicted"/>
<dbReference type="OrthoDB" id="10047560at2759"/>
<evidence type="ECO:0000313" key="3">
    <source>
        <dbReference type="EMBL" id="CAF0988591.1"/>
    </source>
</evidence>
<accession>A0A814FUM5</accession>
<reference evidence="3" key="1">
    <citation type="submission" date="2021-02" db="EMBL/GenBank/DDBJ databases">
        <authorList>
            <person name="Nowell W R."/>
        </authorList>
    </citation>
    <scope>NUCLEOTIDE SEQUENCE</scope>
</reference>
<feature type="compositionally biased region" description="Polar residues" evidence="2">
    <location>
        <begin position="334"/>
        <end position="357"/>
    </location>
</feature>
<evidence type="ECO:0000313" key="8">
    <source>
        <dbReference type="EMBL" id="CAF4010620.1"/>
    </source>
</evidence>
<evidence type="ECO:0000256" key="1">
    <source>
        <dbReference type="SAM" id="Coils"/>
    </source>
</evidence>
<dbReference type="Proteomes" id="UP000663854">
    <property type="component" value="Unassembled WGS sequence"/>
</dbReference>
<dbReference type="Proteomes" id="UP000663870">
    <property type="component" value="Unassembled WGS sequence"/>
</dbReference>
<dbReference type="EMBL" id="CAJNOH010000294">
    <property type="protein sequence ID" value="CAF0988591.1"/>
    <property type="molecule type" value="Genomic_DNA"/>
</dbReference>
<dbReference type="SUPFAM" id="SSF103657">
    <property type="entry name" value="BAR/IMD domain-like"/>
    <property type="match status" value="1"/>
</dbReference>
<dbReference type="EMBL" id="CAJOAX010007479">
    <property type="protein sequence ID" value="CAF4010620.1"/>
    <property type="molecule type" value="Genomic_DNA"/>
</dbReference>
<dbReference type="Proteomes" id="UP000663882">
    <property type="component" value="Unassembled WGS sequence"/>
</dbReference>
<name>A0A814FUM5_9BILA</name>
<evidence type="ECO:0000313" key="7">
    <source>
        <dbReference type="EMBL" id="CAF3830982.1"/>
    </source>
</evidence>
<protein>
    <submittedName>
        <fullName evidence="3">Uncharacterized protein</fullName>
    </submittedName>
</protein>
<organism evidence="3 9">
    <name type="scientific">Rotaria sordida</name>
    <dbReference type="NCBI Taxonomy" id="392033"/>
    <lineage>
        <taxon>Eukaryota</taxon>
        <taxon>Metazoa</taxon>
        <taxon>Spiralia</taxon>
        <taxon>Gnathifera</taxon>
        <taxon>Rotifera</taxon>
        <taxon>Eurotatoria</taxon>
        <taxon>Bdelloidea</taxon>
        <taxon>Philodinida</taxon>
        <taxon>Philodinidae</taxon>
        <taxon>Rotaria</taxon>
    </lineage>
</organism>
<feature type="compositionally biased region" description="Basic and acidic residues" evidence="2">
    <location>
        <begin position="363"/>
        <end position="376"/>
    </location>
</feature>
<comment type="caution">
    <text evidence="3">The sequence shown here is derived from an EMBL/GenBank/DDBJ whole genome shotgun (WGS) entry which is preliminary data.</text>
</comment>
<evidence type="ECO:0000313" key="5">
    <source>
        <dbReference type="EMBL" id="CAF1401740.1"/>
    </source>
</evidence>
<sequence>MTSRFKSAILRHTNSIKHSNFVGLKDTIRSHIPKTNNDASYMSNEYIHSSFFDDENYLSIIKCLDGGHEVCKDCIEYMQDYNDLLQEHIDSLHSYSKKWKSKLEQQPSISSYNTTKLAQRETVSTPKRCAEILQTQHDTILNVIATYRTQVERMYPNERIGTTHKHHHTEAMKNLFKDARSALCKLSSKLEKLREQETKAHNALHDANIQCENLSLDPTASKIKISNAKDNQSKREDKLDEIQREIEQIKAEYNQEYENYRMKAMNIYEKCRTLEKERLDLLGETLIKFNKVAFSSEYLTEQHEIYEGLMLKLKVERDSLKDLNFWAKTYHVYDSTTSPSSETNHNESISSQTATTPKTTKSYKNETESSTTKEENIQESVAEGEEEEQSQANTTTSTKTKLKKNKNNTKTEPTTTNAAQSNQV</sequence>
<dbReference type="Proteomes" id="UP000663823">
    <property type="component" value="Unassembled WGS sequence"/>
</dbReference>
<keyword evidence="10" id="KW-1185">Reference proteome</keyword>
<keyword evidence="1" id="KW-0175">Coiled coil</keyword>
<dbReference type="Proteomes" id="UP000663889">
    <property type="component" value="Unassembled WGS sequence"/>
</dbReference>
<gene>
    <name evidence="7" type="ORF">FNK824_LOCUS16750</name>
    <name evidence="6" type="ORF">JXQ802_LOCUS45543</name>
    <name evidence="8" type="ORF">OTI717_LOCUS29527</name>
    <name evidence="3" type="ORF">PYM288_LOCUS13991</name>
    <name evidence="4" type="ORF">RFH988_LOCUS32827</name>
    <name evidence="5" type="ORF">SEV965_LOCUS31476</name>
</gene>